<accession>A0A6C0E3U9</accession>
<organism evidence="1">
    <name type="scientific">viral metagenome</name>
    <dbReference type="NCBI Taxonomy" id="1070528"/>
    <lineage>
        <taxon>unclassified sequences</taxon>
        <taxon>metagenomes</taxon>
        <taxon>organismal metagenomes</taxon>
    </lineage>
</organism>
<protein>
    <submittedName>
        <fullName evidence="1">Uncharacterized protein</fullName>
    </submittedName>
</protein>
<dbReference type="AlphaFoldDB" id="A0A6C0E3U9"/>
<sequence length="265" mass="30273">MVGYKKQQRLFNKLLKKSKKKRMSRKKYNKTRKNKKMRGGGEIQIITENSSETEFEQRDAVINYGSASISTYNLINCIAIGGVFEIDGQQGTFLTHESPLDYQEQRKKLSEIKSILEEKNAKIYKIVLFRIDNPAKDVYKNGLTTEDIIKFQIEFSNKLFGVNSDVHIYSCDDTTYRCGKAIISPTQYTSTLIPIRGSKEKQSVDTKPKEMFIVDVEHDKDGDKIYKCPLCNSLTGTAAVQNPNDTSLFQHAFDCPNKNKIPVEK</sequence>
<name>A0A6C0E3U9_9ZZZZ</name>
<dbReference type="EMBL" id="MN739735">
    <property type="protein sequence ID" value="QHT23796.1"/>
    <property type="molecule type" value="Genomic_DNA"/>
</dbReference>
<evidence type="ECO:0000313" key="1">
    <source>
        <dbReference type="EMBL" id="QHT23796.1"/>
    </source>
</evidence>
<proteinExistence type="predicted"/>
<reference evidence="1" key="1">
    <citation type="journal article" date="2020" name="Nature">
        <title>Giant virus diversity and host interactions through global metagenomics.</title>
        <authorList>
            <person name="Schulz F."/>
            <person name="Roux S."/>
            <person name="Paez-Espino D."/>
            <person name="Jungbluth S."/>
            <person name="Walsh D.A."/>
            <person name="Denef V.J."/>
            <person name="McMahon K.D."/>
            <person name="Konstantinidis K.T."/>
            <person name="Eloe-Fadrosh E.A."/>
            <person name="Kyrpides N.C."/>
            <person name="Woyke T."/>
        </authorList>
    </citation>
    <scope>NUCLEOTIDE SEQUENCE</scope>
    <source>
        <strain evidence="1">GVMAG-M-3300023179-132</strain>
    </source>
</reference>